<dbReference type="AlphaFoldDB" id="A0A0D2NE02"/>
<dbReference type="PANTHER" id="PTHR39142">
    <property type="entry name" value="MID1P"/>
    <property type="match status" value="1"/>
</dbReference>
<evidence type="ECO:0008006" key="4">
    <source>
        <dbReference type="Google" id="ProtNLM"/>
    </source>
</evidence>
<proteinExistence type="predicted"/>
<organism evidence="2 3">
    <name type="scientific">Hypholoma sublateritium (strain FD-334 SS-4)</name>
    <dbReference type="NCBI Taxonomy" id="945553"/>
    <lineage>
        <taxon>Eukaryota</taxon>
        <taxon>Fungi</taxon>
        <taxon>Dikarya</taxon>
        <taxon>Basidiomycota</taxon>
        <taxon>Agaricomycotina</taxon>
        <taxon>Agaricomycetes</taxon>
        <taxon>Agaricomycetidae</taxon>
        <taxon>Agaricales</taxon>
        <taxon>Agaricineae</taxon>
        <taxon>Strophariaceae</taxon>
        <taxon>Hypholoma</taxon>
    </lineage>
</organism>
<name>A0A0D2NE02_HYPSF</name>
<accession>A0A0D2NE02</accession>
<keyword evidence="3" id="KW-1185">Reference proteome</keyword>
<evidence type="ECO:0000313" key="2">
    <source>
        <dbReference type="EMBL" id="KJA17269.1"/>
    </source>
</evidence>
<dbReference type="PANTHER" id="PTHR39142:SF1">
    <property type="entry name" value="AEL197CP"/>
    <property type="match status" value="1"/>
</dbReference>
<dbReference type="GO" id="GO:0098703">
    <property type="term" value="P:calcium ion import across plasma membrane"/>
    <property type="evidence" value="ECO:0007669"/>
    <property type="project" value="InterPro"/>
</dbReference>
<feature type="chain" id="PRO_5002247985" description="FZ domain-containing protein" evidence="1">
    <location>
        <begin position="22"/>
        <end position="183"/>
    </location>
</feature>
<evidence type="ECO:0000256" key="1">
    <source>
        <dbReference type="SAM" id="SignalP"/>
    </source>
</evidence>
<gene>
    <name evidence="2" type="ORF">HYPSUDRAFT_1025773</name>
</gene>
<dbReference type="OrthoDB" id="5405745at2759"/>
<reference evidence="3" key="1">
    <citation type="submission" date="2014-04" db="EMBL/GenBank/DDBJ databases">
        <title>Evolutionary Origins and Diversification of the Mycorrhizal Mutualists.</title>
        <authorList>
            <consortium name="DOE Joint Genome Institute"/>
            <consortium name="Mycorrhizal Genomics Consortium"/>
            <person name="Kohler A."/>
            <person name="Kuo A."/>
            <person name="Nagy L.G."/>
            <person name="Floudas D."/>
            <person name="Copeland A."/>
            <person name="Barry K.W."/>
            <person name="Cichocki N."/>
            <person name="Veneault-Fourrey C."/>
            <person name="LaButti K."/>
            <person name="Lindquist E.A."/>
            <person name="Lipzen A."/>
            <person name="Lundell T."/>
            <person name="Morin E."/>
            <person name="Murat C."/>
            <person name="Riley R."/>
            <person name="Ohm R."/>
            <person name="Sun H."/>
            <person name="Tunlid A."/>
            <person name="Henrissat B."/>
            <person name="Grigoriev I.V."/>
            <person name="Hibbett D.S."/>
            <person name="Martin F."/>
        </authorList>
    </citation>
    <scope>NUCLEOTIDE SEQUENCE [LARGE SCALE GENOMIC DNA]</scope>
    <source>
        <strain evidence="3">FD-334 SS-4</strain>
    </source>
</reference>
<dbReference type="Proteomes" id="UP000054270">
    <property type="component" value="Unassembled WGS sequence"/>
</dbReference>
<keyword evidence="1" id="KW-0732">Signal</keyword>
<dbReference type="Pfam" id="PF12929">
    <property type="entry name" value="Mid1"/>
    <property type="match status" value="1"/>
</dbReference>
<dbReference type="InterPro" id="IPR024338">
    <property type="entry name" value="MID1/Yam8"/>
</dbReference>
<protein>
    <recommendedName>
        <fullName evidence="4">FZ domain-containing protein</fullName>
    </recommendedName>
</protein>
<evidence type="ECO:0000313" key="3">
    <source>
        <dbReference type="Proteomes" id="UP000054270"/>
    </source>
</evidence>
<dbReference type="GO" id="GO:0005262">
    <property type="term" value="F:calcium channel activity"/>
    <property type="evidence" value="ECO:0007669"/>
    <property type="project" value="InterPro"/>
</dbReference>
<dbReference type="STRING" id="945553.A0A0D2NE02"/>
<dbReference type="OMA" id="PRCANTD"/>
<dbReference type="EMBL" id="KN817606">
    <property type="protein sequence ID" value="KJA17269.1"/>
    <property type="molecule type" value="Genomic_DNA"/>
</dbReference>
<feature type="signal peptide" evidence="1">
    <location>
        <begin position="1"/>
        <end position="21"/>
    </location>
</feature>
<sequence>MPPAVTTPLLSYLANFTTVLTTFACGRDWYSPLLGCNDCQREYRTWLCSISFTRCTEPSPANPAGFTATPAAPSATGISAARQAGSGQQVLSALVPQATSSTPRNPFLPALDEPYNALLPCLEQCNQVDRACPPFVGFNCPTNEFNGGASYGVGYIDSANGERGLGLTGAAQDRYGNVWCNLI</sequence>